<name>A0A7W6HXM0_9BACT</name>
<dbReference type="GeneID" id="93102361"/>
<dbReference type="EMBL" id="JACIES010000004">
    <property type="protein sequence ID" value="MBB4026234.1"/>
    <property type="molecule type" value="Genomic_DNA"/>
</dbReference>
<dbReference type="Proteomes" id="UP000546007">
    <property type="component" value="Unassembled WGS sequence"/>
</dbReference>
<accession>A0A7W6HXM0</accession>
<evidence type="ECO:0008006" key="3">
    <source>
        <dbReference type="Google" id="ProtNLM"/>
    </source>
</evidence>
<protein>
    <recommendedName>
        <fullName evidence="3">Asparagine synthetase domain-containing protein</fullName>
    </recommendedName>
</protein>
<gene>
    <name evidence="1" type="ORF">GGR14_002024</name>
</gene>
<reference evidence="1 2" key="1">
    <citation type="submission" date="2020-08" db="EMBL/GenBank/DDBJ databases">
        <title>Genomic Encyclopedia of Type Strains, Phase IV (KMG-IV): sequencing the most valuable type-strain genomes for metagenomic binning, comparative biology and taxonomic classification.</title>
        <authorList>
            <person name="Goeker M."/>
        </authorList>
    </citation>
    <scope>NUCLEOTIDE SEQUENCE [LARGE SCALE GENOMIC DNA]</scope>
    <source>
        <strain evidence="1 2">DSM 105721</strain>
    </source>
</reference>
<evidence type="ECO:0000313" key="1">
    <source>
        <dbReference type="EMBL" id="MBB4026234.1"/>
    </source>
</evidence>
<dbReference type="AlphaFoldDB" id="A0A7W6HXM0"/>
<proteinExistence type="predicted"/>
<dbReference type="OrthoDB" id="2462219at2"/>
<keyword evidence="2" id="KW-1185">Reference proteome</keyword>
<evidence type="ECO:0000313" key="2">
    <source>
        <dbReference type="Proteomes" id="UP000546007"/>
    </source>
</evidence>
<organism evidence="1 2">
    <name type="scientific">Butyricimonas faecihominis</name>
    <dbReference type="NCBI Taxonomy" id="1472416"/>
    <lineage>
        <taxon>Bacteria</taxon>
        <taxon>Pseudomonadati</taxon>
        <taxon>Bacteroidota</taxon>
        <taxon>Bacteroidia</taxon>
        <taxon>Bacteroidales</taxon>
        <taxon>Odoribacteraceae</taxon>
        <taxon>Butyricimonas</taxon>
    </lineage>
</organism>
<sequence length="484" mass="56275">MMETELFNRQYIISEKELALDGWKQFLFDNYHVYVHPNLDYVHQDGKHLSVAVLGYLFDYRNTGYTNEDIVKGLSESVDMEDLMRQLDQYCGHFIVLCKDAAGVKIIPDACAQRILYYKDSFDVFASQVKLIEHFFPLEDVVDPEAKVFFNSSVYKYRLYAISSKTWKQGIFRLMANSYLDVTTRKVVRFFPARPIQRQALQNVVEQVIPMFKGYIEAIAKRYKKVVIPVTAGFDSRMVFAASLGLKECTYFIYKHPSFKENHPDLVIPKKLTELVGKSFQVFRYSPEVDPVLKEVYKNSVDYARDRTAAMILSGNGTYFKDAIMLNGNLGEIARSYYNYTENVSGRELAALMECRNYPYAVRELQAWYDTNRPLFKANHLNALDMLFWELDWGPSTAQSKQECWIASEVCSPFNSRIMLTTLLSADAKYRVKESCRVFREVINHFAGKTIDLPVNPTGKHKIIAMMKWLGIYLPYRKFRMNVR</sequence>
<dbReference type="RefSeq" id="WP_124315715.1">
    <property type="nucleotide sequence ID" value="NZ_AP028155.1"/>
</dbReference>
<comment type="caution">
    <text evidence="1">The sequence shown here is derived from an EMBL/GenBank/DDBJ whole genome shotgun (WGS) entry which is preliminary data.</text>
</comment>